<dbReference type="SMART" id="SM00355">
    <property type="entry name" value="ZnF_C2H2"/>
    <property type="match status" value="10"/>
</dbReference>
<evidence type="ECO:0000256" key="1">
    <source>
        <dbReference type="ARBA" id="ARBA00004123"/>
    </source>
</evidence>
<sequence>MTTVDNKIKKIDRQAVEFTVKCDWKGCVSDSLSKYEFYGHISKHVRDLEINVDESEEEYYSCLWSSCSYDSKDSQEITRHIKYHAYLSGLKAFGKYVSETNELPPCLITSEYHVMNNVGDLPYICSWNDCSESCVGIQEFIDHVHHHIKWMTKEDSMKCSWTDCESVFQKKAKLTDHIKTHTKEHFVACPNCGHTFANKTKFADHCLTQKPLEEHTFQCNYCLSLHPTERILRKHMGQHIHHYKCPFCNMTCNKPSLLSKHIRHIHLDYKSFKCSSCSYQCRSKYDLKIHLMSHVTGFQSCLESGCDYTTSSQLAMKRHFEKKHVPGRQYGPFACHICEKKVTRGAQLTKHLFKKHNIKKPPGYSRFLYKIDGDGYRRLQTVRLESLDVNEMSELDEIENSYLTKSSEEVDDPSYNENLNTGKISFTNKLEVPASSKVITLDVLGDKGQILSSCTVIPEDSLPPEAEIIAVGS</sequence>
<evidence type="ECO:0000256" key="5">
    <source>
        <dbReference type="ARBA" id="ARBA00023015"/>
    </source>
</evidence>
<evidence type="ECO:0000256" key="6">
    <source>
        <dbReference type="ARBA" id="ARBA00023163"/>
    </source>
</evidence>
<dbReference type="AlphaFoldDB" id="A0A9P0HTR3"/>
<dbReference type="OrthoDB" id="10260596at2759"/>
<feature type="domain" description="C2H2-type" evidence="9">
    <location>
        <begin position="157"/>
        <end position="186"/>
    </location>
</feature>
<dbReference type="EMBL" id="OV725083">
    <property type="protein sequence ID" value="CAH1408122.1"/>
    <property type="molecule type" value="Genomic_DNA"/>
</dbReference>
<proteinExistence type="predicted"/>
<evidence type="ECO:0000259" key="9">
    <source>
        <dbReference type="PROSITE" id="PS50157"/>
    </source>
</evidence>
<dbReference type="GO" id="GO:0005634">
    <property type="term" value="C:nucleus"/>
    <property type="evidence" value="ECO:0007669"/>
    <property type="project" value="UniProtKB-SubCell"/>
</dbReference>
<organism evidence="10 11">
    <name type="scientific">Nezara viridula</name>
    <name type="common">Southern green stink bug</name>
    <name type="synonym">Cimex viridulus</name>
    <dbReference type="NCBI Taxonomy" id="85310"/>
    <lineage>
        <taxon>Eukaryota</taxon>
        <taxon>Metazoa</taxon>
        <taxon>Ecdysozoa</taxon>
        <taxon>Arthropoda</taxon>
        <taxon>Hexapoda</taxon>
        <taxon>Insecta</taxon>
        <taxon>Pterygota</taxon>
        <taxon>Neoptera</taxon>
        <taxon>Paraneoptera</taxon>
        <taxon>Hemiptera</taxon>
        <taxon>Heteroptera</taxon>
        <taxon>Panheteroptera</taxon>
        <taxon>Pentatomomorpha</taxon>
        <taxon>Pentatomoidea</taxon>
        <taxon>Pentatomidae</taxon>
        <taxon>Pentatominae</taxon>
        <taxon>Nezara</taxon>
    </lineage>
</organism>
<comment type="subcellular location">
    <subcellularLocation>
        <location evidence="1">Nucleus</location>
    </subcellularLocation>
</comment>
<evidence type="ECO:0000256" key="4">
    <source>
        <dbReference type="ARBA" id="ARBA00022833"/>
    </source>
</evidence>
<dbReference type="Gene3D" id="3.30.160.60">
    <property type="entry name" value="Classic Zinc Finger"/>
    <property type="match status" value="4"/>
</dbReference>
<keyword evidence="2" id="KW-0479">Metal-binding</keyword>
<dbReference type="PROSITE" id="PS50157">
    <property type="entry name" value="ZINC_FINGER_C2H2_2"/>
    <property type="match status" value="3"/>
</dbReference>
<evidence type="ECO:0000313" key="11">
    <source>
        <dbReference type="Proteomes" id="UP001152798"/>
    </source>
</evidence>
<keyword evidence="3 8" id="KW-0863">Zinc-finger</keyword>
<keyword evidence="11" id="KW-1185">Reference proteome</keyword>
<evidence type="ECO:0000256" key="8">
    <source>
        <dbReference type="PROSITE-ProRule" id="PRU00042"/>
    </source>
</evidence>
<evidence type="ECO:0000256" key="2">
    <source>
        <dbReference type="ARBA" id="ARBA00022723"/>
    </source>
</evidence>
<protein>
    <recommendedName>
        <fullName evidence="9">C2H2-type domain-containing protein</fullName>
    </recommendedName>
</protein>
<feature type="domain" description="C2H2-type" evidence="9">
    <location>
        <begin position="333"/>
        <end position="361"/>
    </location>
</feature>
<keyword evidence="6" id="KW-0804">Transcription</keyword>
<dbReference type="GO" id="GO:0006357">
    <property type="term" value="P:regulation of transcription by RNA polymerase II"/>
    <property type="evidence" value="ECO:0007669"/>
    <property type="project" value="TreeGrafter"/>
</dbReference>
<dbReference type="InterPro" id="IPR013087">
    <property type="entry name" value="Znf_C2H2_type"/>
</dbReference>
<dbReference type="Proteomes" id="UP001152798">
    <property type="component" value="Chromosome 7"/>
</dbReference>
<reference evidence="10" key="1">
    <citation type="submission" date="2022-01" db="EMBL/GenBank/DDBJ databases">
        <authorList>
            <person name="King R."/>
        </authorList>
    </citation>
    <scope>NUCLEOTIDE SEQUENCE</scope>
</reference>
<keyword evidence="7" id="KW-0539">Nucleus</keyword>
<accession>A0A9P0HTR3</accession>
<gene>
    <name evidence="10" type="ORF">NEZAVI_LOCUS15711</name>
</gene>
<dbReference type="GO" id="GO:0008270">
    <property type="term" value="F:zinc ion binding"/>
    <property type="evidence" value="ECO:0007669"/>
    <property type="project" value="UniProtKB-KW"/>
</dbReference>
<evidence type="ECO:0000313" key="10">
    <source>
        <dbReference type="EMBL" id="CAH1408122.1"/>
    </source>
</evidence>
<feature type="domain" description="C2H2-type" evidence="9">
    <location>
        <begin position="243"/>
        <end position="271"/>
    </location>
</feature>
<dbReference type="PROSITE" id="PS00028">
    <property type="entry name" value="ZINC_FINGER_C2H2_1"/>
    <property type="match status" value="4"/>
</dbReference>
<dbReference type="PANTHER" id="PTHR46179">
    <property type="entry name" value="ZINC FINGER PROTEIN"/>
    <property type="match status" value="1"/>
</dbReference>
<evidence type="ECO:0000256" key="7">
    <source>
        <dbReference type="ARBA" id="ARBA00023242"/>
    </source>
</evidence>
<keyword evidence="5" id="KW-0805">Transcription regulation</keyword>
<name>A0A9P0HTR3_NEZVI</name>
<dbReference type="InterPro" id="IPR036236">
    <property type="entry name" value="Znf_C2H2_sf"/>
</dbReference>
<dbReference type="SUPFAM" id="SSF57667">
    <property type="entry name" value="beta-beta-alpha zinc fingers"/>
    <property type="match status" value="2"/>
</dbReference>
<dbReference type="InterPro" id="IPR051061">
    <property type="entry name" value="Zinc_finger_trans_reg"/>
</dbReference>
<evidence type="ECO:0000256" key="3">
    <source>
        <dbReference type="ARBA" id="ARBA00022771"/>
    </source>
</evidence>
<dbReference type="PANTHER" id="PTHR46179:SF13">
    <property type="entry name" value="C2H2-TYPE DOMAIN-CONTAINING PROTEIN"/>
    <property type="match status" value="1"/>
</dbReference>
<keyword evidence="4" id="KW-0862">Zinc</keyword>